<evidence type="ECO:0000256" key="1">
    <source>
        <dbReference type="SAM" id="MobiDB-lite"/>
    </source>
</evidence>
<sequence>MAQPFLEENPLTLELRTLRESVSRFQEEAHASAVKLQRYSLDSSRTHERAVHLERENDLLKAELAVLRANPHPDDGAHSSDKIESTEDALLSKTTELIHAQTETIKAKAAAEGAYELGARVRGREEAALARERGLQNRIMQLEEDARIADVALKEYAALVREMETRRSSSVTENDDDVEVVDQGTRISATVFEGKLTRSKLHDQFKAETDALQKQSQQITNELEVSKSLLGAESKVNAALVQELGNTKAALEKLHLEDSTAAKMVSRYMQFSQNSTNDLLSKLSALKARHESTLGTISSQNHALSVQLRSSEAHTNHLLRALDELGGEIMKETWGRRREVGLRIRMGGREERIVEGIRRWVRKGEEMLTRISGSDWAEEKSSAAPDASLEAFFTMAQDARILLASLDEGAFDDDLGMTLSGGKARVLLGNIALDGLLNELKDETEKRLNLQKQFATLKPEAGTNGHLSSTPTMSKVGKQEHDLPHIPIDEDILESQEDDRPPMVPEKTTTRPTIPIAPLVYDTTQPEVLCVIGENDVTNVPSTEVPDNPTHKGVGRLMDNKSVPAPISNQIIPLSSTEMSPQSTSIKLVPDHVGTLLDSEDLVSTTMNALDLPESFPEAVVGATLSSLSNTSVKSTNTPNAPPSVPTTVDGSDSVTSCSSVDLANQSPIYPESERLKTRPRDTEINMSVNFLIHDPIAPFIPPTAPEVIDDLIVDHDSPSPVPEIAAPPSITASTVDFPIASPSALTLPFPPQPLQGEPSNPTFTSPFASTSKISPKLLEQSHPLLVELIRVTKRYDDLQRAFRDCHHALEALNSGLKDSSDSHSSANTAASSPIPKDILSAALGRLDDYTEDARVELEIRVGDEALLAKGYEALLSVPGALDTVSFCAPGSEGTDGNRGMHTQVEVEKQISDFISGADPAVSRARDTFARKLDDVQHDIAALKRAIHDPESLGIAHPDATTPTSSTSTLASPSGSSGDLTPHGGSGMPSGWTSWIRSASRPASPAPPTYGHAPTFGNIMTAPRLRHAPSFGSMYIAPTPPPAQSLPRERRPSFFGLGGAASEPPASPLVALELRVPMPSFAGIGAHPSAVGGVAGAFGGAYGSVLSPTTPLMGGTMPPPARVRTVSSTLYMLGLGAAGGASGTSTGGRVARASSAGGNLTAPASPLRSAVSTQPFPRARDLSLAETPPEANSGTEEEEDTDVE</sequence>
<dbReference type="AlphaFoldDB" id="A0A0D2NZT7"/>
<feature type="region of interest" description="Disordered" evidence="1">
    <location>
        <begin position="1140"/>
        <end position="1204"/>
    </location>
</feature>
<feature type="region of interest" description="Disordered" evidence="1">
    <location>
        <begin position="951"/>
        <end position="1010"/>
    </location>
</feature>
<gene>
    <name evidence="2" type="ORF">HYPSUDRAFT_200683</name>
</gene>
<feature type="compositionally biased region" description="Low complexity" evidence="1">
    <location>
        <begin position="1147"/>
        <end position="1158"/>
    </location>
</feature>
<evidence type="ECO:0000313" key="3">
    <source>
        <dbReference type="Proteomes" id="UP000054270"/>
    </source>
</evidence>
<feature type="compositionally biased region" description="Polar residues" evidence="1">
    <location>
        <begin position="646"/>
        <end position="657"/>
    </location>
</feature>
<keyword evidence="3" id="KW-1185">Reference proteome</keyword>
<protein>
    <submittedName>
        <fullName evidence="2">Uncharacterized protein</fullName>
    </submittedName>
</protein>
<reference evidence="3" key="1">
    <citation type="submission" date="2014-04" db="EMBL/GenBank/DDBJ databases">
        <title>Evolutionary Origins and Diversification of the Mycorrhizal Mutualists.</title>
        <authorList>
            <consortium name="DOE Joint Genome Institute"/>
            <consortium name="Mycorrhizal Genomics Consortium"/>
            <person name="Kohler A."/>
            <person name="Kuo A."/>
            <person name="Nagy L.G."/>
            <person name="Floudas D."/>
            <person name="Copeland A."/>
            <person name="Barry K.W."/>
            <person name="Cichocki N."/>
            <person name="Veneault-Fourrey C."/>
            <person name="LaButti K."/>
            <person name="Lindquist E.A."/>
            <person name="Lipzen A."/>
            <person name="Lundell T."/>
            <person name="Morin E."/>
            <person name="Murat C."/>
            <person name="Riley R."/>
            <person name="Ohm R."/>
            <person name="Sun H."/>
            <person name="Tunlid A."/>
            <person name="Henrissat B."/>
            <person name="Grigoriev I.V."/>
            <person name="Hibbett D.S."/>
            <person name="Martin F."/>
        </authorList>
    </citation>
    <scope>NUCLEOTIDE SEQUENCE [LARGE SCALE GENOMIC DNA]</scope>
    <source>
        <strain evidence="3">FD-334 SS-4</strain>
    </source>
</reference>
<accession>A0A0D2NZT7</accession>
<proteinExistence type="predicted"/>
<feature type="compositionally biased region" description="Polar residues" evidence="1">
    <location>
        <begin position="630"/>
        <end position="639"/>
    </location>
</feature>
<feature type="compositionally biased region" description="Low complexity" evidence="1">
    <location>
        <begin position="960"/>
        <end position="978"/>
    </location>
</feature>
<feature type="region of interest" description="Disordered" evidence="1">
    <location>
        <begin position="630"/>
        <end position="657"/>
    </location>
</feature>
<evidence type="ECO:0000313" key="2">
    <source>
        <dbReference type="EMBL" id="KJA24164.1"/>
    </source>
</evidence>
<dbReference type="STRING" id="945553.A0A0D2NZT7"/>
<dbReference type="OMA" id="NIMTAPR"/>
<name>A0A0D2NZT7_HYPSF</name>
<feature type="compositionally biased region" description="Acidic residues" evidence="1">
    <location>
        <begin position="1195"/>
        <end position="1204"/>
    </location>
</feature>
<dbReference type="OrthoDB" id="2592022at2759"/>
<dbReference type="Proteomes" id="UP000054270">
    <property type="component" value="Unassembled WGS sequence"/>
</dbReference>
<organism evidence="2 3">
    <name type="scientific">Hypholoma sublateritium (strain FD-334 SS-4)</name>
    <dbReference type="NCBI Taxonomy" id="945553"/>
    <lineage>
        <taxon>Eukaryota</taxon>
        <taxon>Fungi</taxon>
        <taxon>Dikarya</taxon>
        <taxon>Basidiomycota</taxon>
        <taxon>Agaricomycotina</taxon>
        <taxon>Agaricomycetes</taxon>
        <taxon>Agaricomycetidae</taxon>
        <taxon>Agaricales</taxon>
        <taxon>Agaricineae</taxon>
        <taxon>Strophariaceae</taxon>
        <taxon>Hypholoma</taxon>
    </lineage>
</organism>
<dbReference type="EMBL" id="KN817538">
    <property type="protein sequence ID" value="KJA24164.1"/>
    <property type="molecule type" value="Genomic_DNA"/>
</dbReference>